<evidence type="ECO:0000256" key="4">
    <source>
        <dbReference type="ARBA" id="ARBA00023136"/>
    </source>
</evidence>
<protein>
    <submittedName>
        <fullName evidence="7">Frag1/DRAM/Sfk1 family protein</fullName>
    </submittedName>
</protein>
<evidence type="ECO:0000256" key="3">
    <source>
        <dbReference type="ARBA" id="ARBA00022989"/>
    </source>
</evidence>
<reference evidence="8" key="1">
    <citation type="submission" date="2019-03" db="EMBL/GenBank/DDBJ databases">
        <title>Snf2 controls pulcherriminic acid biosynthesis and connects pigmentation and antifungal activity of the yeast Metschnikowia pulcherrima.</title>
        <authorList>
            <person name="Gore-Lloyd D."/>
            <person name="Sumann I."/>
            <person name="Brachmann A.O."/>
            <person name="Schneeberger K."/>
            <person name="Ortiz-Merino R.A."/>
            <person name="Moreno-Beltran M."/>
            <person name="Schlaefli M."/>
            <person name="Kirner P."/>
            <person name="Santos Kron A."/>
            <person name="Wolfe K.H."/>
            <person name="Piel J."/>
            <person name="Ahrens C.H."/>
            <person name="Henk D."/>
            <person name="Freimoser F.M."/>
        </authorList>
    </citation>
    <scope>NUCLEOTIDE SEQUENCE [LARGE SCALE GENOMIC DNA]</scope>
    <source>
        <strain evidence="8">APC 1.2</strain>
    </source>
</reference>
<proteinExistence type="predicted"/>
<dbReference type="Pfam" id="PF10277">
    <property type="entry name" value="Frag1"/>
    <property type="match status" value="1"/>
</dbReference>
<evidence type="ECO:0000313" key="8">
    <source>
        <dbReference type="Proteomes" id="UP000292447"/>
    </source>
</evidence>
<dbReference type="AlphaFoldDB" id="A0A4P6XKC3"/>
<evidence type="ECO:0000256" key="5">
    <source>
        <dbReference type="SAM" id="Phobius"/>
    </source>
</evidence>
<keyword evidence="2 5" id="KW-0812">Transmembrane</keyword>
<keyword evidence="3 5" id="KW-1133">Transmembrane helix</keyword>
<dbReference type="Proteomes" id="UP000292447">
    <property type="component" value="Chromosome II"/>
</dbReference>
<organism evidence="7 8">
    <name type="scientific">Metschnikowia aff. pulcherrima</name>
    <dbReference type="NCBI Taxonomy" id="2163413"/>
    <lineage>
        <taxon>Eukaryota</taxon>
        <taxon>Fungi</taxon>
        <taxon>Dikarya</taxon>
        <taxon>Ascomycota</taxon>
        <taxon>Saccharomycotina</taxon>
        <taxon>Pichiomycetes</taxon>
        <taxon>Metschnikowiaceae</taxon>
        <taxon>Metschnikowia</taxon>
    </lineage>
</organism>
<sequence>MQKKKKKNTIRCTEIPLSFSSPEEDNPWRPHKEIFNQNHQTSRQFRIAIMTSLKFTKIHYYIIPLVAMVVWWGMLIAMLACWGAQGRPIYSFMDGKHMRPVFLSDIAATNLNPLFITCVGFQMIFFIGSLVMEYVLRKQHKLQPYVSKKQPIFAILSIVSAILAQIGILLVSIFKTSIHEKVHLSMLGVFIFFLFWACFFNFANSFIFGNFPQRLHPNHERVIFGTHKWQNLYMVSFIAKLVWLTIAVIFAIAFGTIADDSTSAIFEWMLCFWYGFLLLFWSIDLFPLAVKNYRVRHPEKFEENFVDNHKLSPSVSEGTSETDNEYTLQNAVSLEQQV</sequence>
<dbReference type="STRING" id="2163413.A0A4P6XKC3"/>
<feature type="transmembrane region" description="Helical" evidence="5">
    <location>
        <begin position="152"/>
        <end position="174"/>
    </location>
</feature>
<dbReference type="PANTHER" id="PTHR21324:SF2">
    <property type="entry name" value="EG:22E5.9 PROTEIN"/>
    <property type="match status" value="1"/>
</dbReference>
<keyword evidence="8" id="KW-1185">Reference proteome</keyword>
<keyword evidence="4 5" id="KW-0472">Membrane</keyword>
<evidence type="ECO:0000313" key="7">
    <source>
        <dbReference type="EMBL" id="QBM87792.1"/>
    </source>
</evidence>
<evidence type="ECO:0000256" key="1">
    <source>
        <dbReference type="ARBA" id="ARBA00004127"/>
    </source>
</evidence>
<feature type="transmembrane region" description="Helical" evidence="5">
    <location>
        <begin position="60"/>
        <end position="85"/>
    </location>
</feature>
<dbReference type="GO" id="GO:0005886">
    <property type="term" value="C:plasma membrane"/>
    <property type="evidence" value="ECO:0007669"/>
    <property type="project" value="TreeGrafter"/>
</dbReference>
<feature type="transmembrane region" description="Helical" evidence="5">
    <location>
        <begin position="232"/>
        <end position="253"/>
    </location>
</feature>
<accession>A0A4P6XKC3</accession>
<feature type="transmembrane region" description="Helical" evidence="5">
    <location>
        <begin position="186"/>
        <end position="211"/>
    </location>
</feature>
<gene>
    <name evidence="7" type="primary">MPUL0B10040</name>
    <name evidence="7" type="ORF">METSCH_B10040</name>
</gene>
<name>A0A4P6XKC3_9ASCO</name>
<feature type="transmembrane region" description="Helical" evidence="5">
    <location>
        <begin position="265"/>
        <end position="290"/>
    </location>
</feature>
<dbReference type="GO" id="GO:0012505">
    <property type="term" value="C:endomembrane system"/>
    <property type="evidence" value="ECO:0007669"/>
    <property type="project" value="UniProtKB-SubCell"/>
</dbReference>
<feature type="domain" description="CWH43-like N-terminal" evidence="6">
    <location>
        <begin position="60"/>
        <end position="287"/>
    </location>
</feature>
<dbReference type="PANTHER" id="PTHR21324">
    <property type="entry name" value="FASTING-INDUCIBLE INTEGRAL MEMBRANE PROTEIN TM6P1-RELATED"/>
    <property type="match status" value="1"/>
</dbReference>
<evidence type="ECO:0000256" key="2">
    <source>
        <dbReference type="ARBA" id="ARBA00022692"/>
    </source>
</evidence>
<evidence type="ECO:0000259" key="6">
    <source>
        <dbReference type="Pfam" id="PF10277"/>
    </source>
</evidence>
<dbReference type="InterPro" id="IPR019402">
    <property type="entry name" value="CWH43_N"/>
</dbReference>
<dbReference type="InterPro" id="IPR050911">
    <property type="entry name" value="DRAM/TMEM150_Autophagy_Mod"/>
</dbReference>
<feature type="transmembrane region" description="Helical" evidence="5">
    <location>
        <begin position="111"/>
        <end position="131"/>
    </location>
</feature>
<comment type="subcellular location">
    <subcellularLocation>
        <location evidence="1">Endomembrane system</location>
        <topology evidence="1">Multi-pass membrane protein</topology>
    </subcellularLocation>
</comment>
<dbReference type="EMBL" id="CP034457">
    <property type="protein sequence ID" value="QBM87792.1"/>
    <property type="molecule type" value="Genomic_DNA"/>
</dbReference>